<sequence>MSSSSACFCASKSEMLFAILSDVPRHFLISDIRCLNCCDLSVIASLSADGEPPGQLCGSAGMKSHSLSPLSDESSRPLP</sequence>
<accession>W1NQ20</accession>
<dbReference type="Gramene" id="ERM97827">
    <property type="protein sequence ID" value="ERM97827"/>
    <property type="gene ID" value="AMTR_s00118p00065200"/>
</dbReference>
<dbReference type="AlphaFoldDB" id="W1NQ20"/>
<feature type="compositionally biased region" description="Low complexity" evidence="1">
    <location>
        <begin position="64"/>
        <end position="79"/>
    </location>
</feature>
<dbReference type="HOGENOM" id="CLU_2609280_0_0_1"/>
<organism evidence="2 3">
    <name type="scientific">Amborella trichopoda</name>
    <dbReference type="NCBI Taxonomy" id="13333"/>
    <lineage>
        <taxon>Eukaryota</taxon>
        <taxon>Viridiplantae</taxon>
        <taxon>Streptophyta</taxon>
        <taxon>Embryophyta</taxon>
        <taxon>Tracheophyta</taxon>
        <taxon>Spermatophyta</taxon>
        <taxon>Magnoliopsida</taxon>
        <taxon>Amborellales</taxon>
        <taxon>Amborellaceae</taxon>
        <taxon>Amborella</taxon>
    </lineage>
</organism>
<protein>
    <submittedName>
        <fullName evidence="2">Uncharacterized protein</fullName>
    </submittedName>
</protein>
<proteinExistence type="predicted"/>
<reference evidence="3" key="1">
    <citation type="journal article" date="2013" name="Science">
        <title>The Amborella genome and the evolution of flowering plants.</title>
        <authorList>
            <consortium name="Amborella Genome Project"/>
        </authorList>
    </citation>
    <scope>NUCLEOTIDE SEQUENCE [LARGE SCALE GENOMIC DNA]</scope>
</reference>
<evidence type="ECO:0000313" key="3">
    <source>
        <dbReference type="Proteomes" id="UP000017836"/>
    </source>
</evidence>
<feature type="region of interest" description="Disordered" evidence="1">
    <location>
        <begin position="57"/>
        <end position="79"/>
    </location>
</feature>
<keyword evidence="3" id="KW-1185">Reference proteome</keyword>
<dbReference type="EMBL" id="KI395787">
    <property type="protein sequence ID" value="ERM97827.1"/>
    <property type="molecule type" value="Genomic_DNA"/>
</dbReference>
<dbReference type="Proteomes" id="UP000017836">
    <property type="component" value="Unassembled WGS sequence"/>
</dbReference>
<gene>
    <name evidence="2" type="ORF">AMTR_s00118p00065200</name>
</gene>
<evidence type="ECO:0000313" key="2">
    <source>
        <dbReference type="EMBL" id="ERM97827.1"/>
    </source>
</evidence>
<evidence type="ECO:0000256" key="1">
    <source>
        <dbReference type="SAM" id="MobiDB-lite"/>
    </source>
</evidence>
<name>W1NQ20_AMBTC</name>